<dbReference type="AlphaFoldDB" id="A0A829YA66"/>
<sequence length="292" mass="31847">MDAAVEPRSRRLPRVSRPRIRIGEILLNMGALSEADLQKVLAAHVDRGEPFGKVAVSMKLITEGELRSALAQQFTYPIARIGESALSPMLAAAYEPFGQYAEGLRTLRSQLLMRWMGEHDCTLAVCSARSGEGCSVLAANLAIVFAQLGERTLLIDANLRDPVQHHLFGLGECDGLTDLIKGATRTEKALRKIAQFESLNVLTAGTPPPNPQELLSRLPFAHLLDEMSGYYDVIIIDTPPLLEFADGQIIATRARGCVLGTRRDSTRLIDIARMKAQLDPNLTHVLGTVISG</sequence>
<evidence type="ECO:0008006" key="5">
    <source>
        <dbReference type="Google" id="ProtNLM"/>
    </source>
</evidence>
<accession>A0A829YA66</accession>
<dbReference type="InterPro" id="IPR050445">
    <property type="entry name" value="Bact_polysacc_biosynth/exp"/>
</dbReference>
<name>A0A829YA66_9GAMM</name>
<evidence type="ECO:0000256" key="2">
    <source>
        <dbReference type="ARBA" id="ARBA00022840"/>
    </source>
</evidence>
<dbReference type="RefSeq" id="WP_161811192.1">
    <property type="nucleotide sequence ID" value="NZ_BLJN01000001.1"/>
</dbReference>
<dbReference type="Proteomes" id="UP000445000">
    <property type="component" value="Unassembled WGS sequence"/>
</dbReference>
<gene>
    <name evidence="3" type="ORF">GCM10011487_15320</name>
</gene>
<dbReference type="Gene3D" id="3.40.50.300">
    <property type="entry name" value="P-loop containing nucleotide triphosphate hydrolases"/>
    <property type="match status" value="1"/>
</dbReference>
<evidence type="ECO:0000313" key="3">
    <source>
        <dbReference type="EMBL" id="GFE79532.1"/>
    </source>
</evidence>
<reference evidence="4" key="1">
    <citation type="submission" date="2020-01" db="EMBL/GenBank/DDBJ databases">
        <title>'Steroidobacter agaridevorans' sp. nov., agar-degrading bacteria isolated from rhizosphere soils.</title>
        <authorList>
            <person name="Ikenaga M."/>
            <person name="Kataoka M."/>
            <person name="Murouchi A."/>
            <person name="Katsuragi S."/>
            <person name="Sakai M."/>
        </authorList>
    </citation>
    <scope>NUCLEOTIDE SEQUENCE [LARGE SCALE GENOMIC DNA]</scope>
    <source>
        <strain evidence="4">YU21-B</strain>
    </source>
</reference>
<organism evidence="3 4">
    <name type="scientific">Steroidobacter agaridevorans</name>
    <dbReference type="NCBI Taxonomy" id="2695856"/>
    <lineage>
        <taxon>Bacteria</taxon>
        <taxon>Pseudomonadati</taxon>
        <taxon>Pseudomonadota</taxon>
        <taxon>Gammaproteobacteria</taxon>
        <taxon>Steroidobacterales</taxon>
        <taxon>Steroidobacteraceae</taxon>
        <taxon>Steroidobacter</taxon>
    </lineage>
</organism>
<dbReference type="SUPFAM" id="SSF52540">
    <property type="entry name" value="P-loop containing nucleoside triphosphate hydrolases"/>
    <property type="match status" value="1"/>
</dbReference>
<dbReference type="InterPro" id="IPR005702">
    <property type="entry name" value="Wzc-like_C"/>
</dbReference>
<comment type="caution">
    <text evidence="3">The sequence shown here is derived from an EMBL/GenBank/DDBJ whole genome shotgun (WGS) entry which is preliminary data.</text>
</comment>
<dbReference type="EMBL" id="BLJN01000001">
    <property type="protein sequence ID" value="GFE79532.1"/>
    <property type="molecule type" value="Genomic_DNA"/>
</dbReference>
<keyword evidence="2" id="KW-0067">ATP-binding</keyword>
<dbReference type="GO" id="GO:0005886">
    <property type="term" value="C:plasma membrane"/>
    <property type="evidence" value="ECO:0007669"/>
    <property type="project" value="TreeGrafter"/>
</dbReference>
<evidence type="ECO:0000313" key="4">
    <source>
        <dbReference type="Proteomes" id="UP000445000"/>
    </source>
</evidence>
<keyword evidence="1" id="KW-0547">Nucleotide-binding</keyword>
<dbReference type="PANTHER" id="PTHR32309">
    <property type="entry name" value="TYROSINE-PROTEIN KINASE"/>
    <property type="match status" value="1"/>
</dbReference>
<dbReference type="InterPro" id="IPR027417">
    <property type="entry name" value="P-loop_NTPase"/>
</dbReference>
<keyword evidence="4" id="KW-1185">Reference proteome</keyword>
<dbReference type="GO" id="GO:0005524">
    <property type="term" value="F:ATP binding"/>
    <property type="evidence" value="ECO:0007669"/>
    <property type="project" value="UniProtKB-KW"/>
</dbReference>
<dbReference type="InterPro" id="IPR037257">
    <property type="entry name" value="T2SS_E_N_sf"/>
</dbReference>
<dbReference type="NCBIfam" id="TIGR03029">
    <property type="entry name" value="EpsG"/>
    <property type="match status" value="1"/>
</dbReference>
<dbReference type="NCBIfam" id="TIGR01007">
    <property type="entry name" value="eps_fam"/>
    <property type="match status" value="1"/>
</dbReference>
<dbReference type="SUPFAM" id="SSF160246">
    <property type="entry name" value="EspE N-terminal domain-like"/>
    <property type="match status" value="1"/>
</dbReference>
<dbReference type="CDD" id="cd05387">
    <property type="entry name" value="BY-kinase"/>
    <property type="match status" value="1"/>
</dbReference>
<dbReference type="InterPro" id="IPR017479">
    <property type="entry name" value="Tyr_kinase_chain_length_EpsG"/>
</dbReference>
<proteinExistence type="predicted"/>
<evidence type="ECO:0000256" key="1">
    <source>
        <dbReference type="ARBA" id="ARBA00022741"/>
    </source>
</evidence>
<dbReference type="PANTHER" id="PTHR32309:SF13">
    <property type="entry name" value="FERRIC ENTEROBACTIN TRANSPORT PROTEIN FEPE"/>
    <property type="match status" value="1"/>
</dbReference>
<dbReference type="GO" id="GO:0004713">
    <property type="term" value="F:protein tyrosine kinase activity"/>
    <property type="evidence" value="ECO:0007669"/>
    <property type="project" value="TreeGrafter"/>
</dbReference>
<protein>
    <recommendedName>
        <fullName evidence="5">Chain length determinant protein tyrosine kinase EpsG</fullName>
    </recommendedName>
</protein>